<dbReference type="EMBL" id="CAJOBR010060664">
    <property type="protein sequence ID" value="CAF5071667.1"/>
    <property type="molecule type" value="Genomic_DNA"/>
</dbReference>
<comment type="caution">
    <text evidence="1">The sequence shown here is derived from an EMBL/GenBank/DDBJ whole genome shotgun (WGS) entry which is preliminary data.</text>
</comment>
<evidence type="ECO:0000313" key="1">
    <source>
        <dbReference type="EMBL" id="CAF5071667.1"/>
    </source>
</evidence>
<protein>
    <submittedName>
        <fullName evidence="1">Uncharacterized protein</fullName>
    </submittedName>
</protein>
<organism evidence="1 2">
    <name type="scientific">Rotaria socialis</name>
    <dbReference type="NCBI Taxonomy" id="392032"/>
    <lineage>
        <taxon>Eukaryota</taxon>
        <taxon>Metazoa</taxon>
        <taxon>Spiralia</taxon>
        <taxon>Gnathifera</taxon>
        <taxon>Rotifera</taxon>
        <taxon>Eurotatoria</taxon>
        <taxon>Bdelloidea</taxon>
        <taxon>Philodinida</taxon>
        <taxon>Philodinidae</taxon>
        <taxon>Rotaria</taxon>
    </lineage>
</organism>
<dbReference type="Proteomes" id="UP000663848">
    <property type="component" value="Unassembled WGS sequence"/>
</dbReference>
<reference evidence="1" key="1">
    <citation type="submission" date="2021-02" db="EMBL/GenBank/DDBJ databases">
        <authorList>
            <person name="Nowell W R."/>
        </authorList>
    </citation>
    <scope>NUCLEOTIDE SEQUENCE</scope>
</reference>
<sequence length="60" mass="6394">MLPVSLAIIGELQQQVTDLTDKNQVNQEATTAVDEVIELSEMGVSNGHTKTGVILNASEL</sequence>
<gene>
    <name evidence="1" type="ORF">QYT958_LOCUS43296</name>
</gene>
<proteinExistence type="predicted"/>
<name>A0A822DFP3_9BILA</name>
<feature type="non-terminal residue" evidence="1">
    <location>
        <position position="1"/>
    </location>
</feature>
<evidence type="ECO:0000313" key="2">
    <source>
        <dbReference type="Proteomes" id="UP000663848"/>
    </source>
</evidence>
<dbReference type="AlphaFoldDB" id="A0A822DFP3"/>
<accession>A0A822DFP3</accession>